<keyword evidence="2" id="KW-0496">Mitochondrion</keyword>
<protein>
    <submittedName>
        <fullName evidence="2">NADH dehydrogenase subunit 9</fullName>
    </submittedName>
</protein>
<dbReference type="GeneID" id="67145410"/>
<dbReference type="Gene3D" id="3.30.460.80">
    <property type="entry name" value="NADH:ubiquinone oxidoreductase, 30kDa subunit"/>
    <property type="match status" value="1"/>
</dbReference>
<proteinExistence type="predicted"/>
<dbReference type="Pfam" id="PF00329">
    <property type="entry name" value="Complex1_30kDa"/>
    <property type="match status" value="1"/>
</dbReference>
<feature type="domain" description="NADH:ubiquinone oxidoreductase 30kDa subunit" evidence="1">
    <location>
        <begin position="86"/>
        <end position="166"/>
    </location>
</feature>
<dbReference type="GO" id="GO:0008137">
    <property type="term" value="F:NADH dehydrogenase (ubiquinone) activity"/>
    <property type="evidence" value="ECO:0007669"/>
    <property type="project" value="InterPro"/>
</dbReference>
<dbReference type="InterPro" id="IPR001268">
    <property type="entry name" value="NADH_UbQ_OxRdtase_30kDa_su"/>
</dbReference>
<dbReference type="AlphaFoldDB" id="A0A7T8G523"/>
<sequence>MNTKINKLDNRLIKYKVLVDNKTIVKISRIPPILEILTLFYTFHPKFFLFLRSKNTLNINYFDVNINLTFYINIILHLKYTFLPLFNFCVDYFLYQIEKIFFLINNFSSLLSTLRLNIYAELDKKLTLYTTSTLFLNASWLEREILDFSEIKIIKLKDTRRLLLDYLQIRQYPGKVKIYDFTYNHFLNDLYTI</sequence>
<dbReference type="InterPro" id="IPR037232">
    <property type="entry name" value="NADH_quin_OxRdtase_su_C/D-like"/>
</dbReference>
<dbReference type="EMBL" id="MW221262">
    <property type="protein sequence ID" value="QQP22130.1"/>
    <property type="molecule type" value="Genomic_DNA"/>
</dbReference>
<name>A0A7T8G523_9CILI</name>
<dbReference type="SUPFAM" id="SSF143243">
    <property type="entry name" value="Nqo5-like"/>
    <property type="match status" value="1"/>
</dbReference>
<evidence type="ECO:0000313" key="2">
    <source>
        <dbReference type="EMBL" id="QQP22130.1"/>
    </source>
</evidence>
<evidence type="ECO:0000259" key="1">
    <source>
        <dbReference type="Pfam" id="PF00329"/>
    </source>
</evidence>
<dbReference type="RefSeq" id="YP_010147319.1">
    <property type="nucleotide sequence ID" value="NC_057079.1"/>
</dbReference>
<geneLocation type="mitochondrion" evidence="2"/>
<gene>
    <name evidence="2" type="primary">nad9</name>
    <name evidence="2" type="ORF">TSIM_16</name>
</gene>
<accession>A0A7T8G523</accession>
<reference evidence="2" key="1">
    <citation type="submission" date="2020-11" db="EMBL/GenBank/DDBJ databases">
        <title>Combining integrative taxonomy and mitogenome sequencing of Thuricola similis Bock, 1963 (Peritrichia, Vaginicolidae) provides a full redescription of this poorly known ciliate and new insights into the evolutionary relationships among Oligohymenophorea subclasses.</title>
        <authorList>
            <person name="Liao W."/>
            <person name="Campello-Nunes P.H."/>
            <person name="Gammuto L."/>
            <person name="Viana T.A."/>
            <person name="de Oliveira Marchesini R."/>
            <person name="da Silva Pavia T."/>
            <person name="da Silva-Neto I.D."/>
            <person name="Modeo L."/>
            <person name="Petroni G."/>
        </authorList>
    </citation>
    <scope>NUCLEOTIDE SEQUENCE</scope>
    <source>
        <strain evidence="2">CUIT</strain>
    </source>
</reference>
<organism evidence="2">
    <name type="scientific">Thuricola similis</name>
    <dbReference type="NCBI Taxonomy" id="2784598"/>
    <lineage>
        <taxon>Eukaryota</taxon>
        <taxon>Sar</taxon>
        <taxon>Alveolata</taxon>
        <taxon>Ciliophora</taxon>
        <taxon>Intramacronucleata</taxon>
        <taxon>Oligohymenophorea</taxon>
        <taxon>Peritrichia</taxon>
        <taxon>Sessilida</taxon>
        <taxon>Vaginicolidae</taxon>
        <taxon>Thuricola</taxon>
    </lineage>
</organism>